<reference evidence="14 15" key="1">
    <citation type="submission" date="2017-12" db="EMBL/GenBank/DDBJ databases">
        <title>Genome Sequence of a Multidrug-Resistant Candida haemulonii Isolate from a Patient with Chronic Leg Ulcers in Israel.</title>
        <authorList>
            <person name="Chow N.A."/>
            <person name="Gade L."/>
            <person name="Batra D."/>
            <person name="Rowe L.A."/>
            <person name="Ben-Ami R."/>
            <person name="Loparev V.N."/>
            <person name="Litvintseva A.P."/>
        </authorList>
    </citation>
    <scope>NUCLEOTIDE SEQUENCE [LARGE SCALE GENOMIC DNA]</scope>
    <source>
        <strain evidence="14 15">B11899</strain>
    </source>
</reference>
<comment type="caution">
    <text evidence="14">The sequence shown here is derived from an EMBL/GenBank/DDBJ whole genome shotgun (WGS) entry which is preliminary data.</text>
</comment>
<sequence length="562" mass="63395">MFKAKNNDFALVECPDLAKYGACPVVNCIFNHDTKRKESPTEEPEAKRLKTDDSLPDDETSEGKDVDFIITKGLTTGVALPRDKRMDAAKRIAYYMKKRKLSSTPNRSAVDKEHTFAAASKSYTEYKDKVDTYLGKGKENKTDPRFIMPKEVNPAPEMLPQRKKFIEYLVAAIKKTQPGNKTPILEGTEEEYKIACKCSSKASYSHAIKRRIYELNHPERVKSAAKPTYSKQDILAELRRNVIDREKLIKFGFIMDFPNDIPEFNPERVCQRCKVEFKLEDALKKVECRYHSGKPIKNDHNVRIYSCCGGALGATDTEPCAQWDRHVFYWSGPEEMHKAIPFVQTESVWGSKKGSLEAVGIDCEMGYTDRGFELLRITAIDFFTGEEAFDILVKPKGTVIDLNTRWSGVAEIKPEAVTFEDAIALLGEVIDSNTILVGHGLENDMNAMRLIHDKIVDTAVLYPRNKTSPTFRYALKNLAFKYLGRNIQAGQHDSGEDSIAAIDITKYFLQQDLDRKAREVQEANQAQQSAESGGAVFRSRRVDKPNGSQAEHTPSKETSSKG</sequence>
<accession>A0A2V1AZ80</accession>
<dbReference type="SUPFAM" id="SSF53098">
    <property type="entry name" value="Ribonuclease H-like"/>
    <property type="match status" value="1"/>
</dbReference>
<keyword evidence="5" id="KW-0698">rRNA processing</keyword>
<dbReference type="GO" id="GO:0005737">
    <property type="term" value="C:cytoplasm"/>
    <property type="evidence" value="ECO:0007669"/>
    <property type="project" value="UniProtKB-SubCell"/>
</dbReference>
<comment type="similarity">
    <text evidence="3">Belongs to the REXO1/REXO3 family.</text>
</comment>
<dbReference type="EMBL" id="PKFO01000010">
    <property type="protein sequence ID" value="PVH22806.1"/>
    <property type="molecule type" value="Genomic_DNA"/>
</dbReference>
<dbReference type="GeneID" id="37007859"/>
<feature type="region of interest" description="Disordered" evidence="12">
    <location>
        <begin position="519"/>
        <end position="562"/>
    </location>
</feature>
<comment type="function">
    <text evidence="10">3' to 5' exoribonuclease required for proper 3' end maturation of MRP RNA and of the U5L snRNA.</text>
</comment>
<keyword evidence="4" id="KW-0963">Cytoplasm</keyword>
<dbReference type="GO" id="GO:0005634">
    <property type="term" value="C:nucleus"/>
    <property type="evidence" value="ECO:0007669"/>
    <property type="project" value="UniProtKB-SubCell"/>
</dbReference>
<dbReference type="InterPro" id="IPR036397">
    <property type="entry name" value="RNaseH_sf"/>
</dbReference>
<dbReference type="GO" id="GO:0003676">
    <property type="term" value="F:nucleic acid binding"/>
    <property type="evidence" value="ECO:0007669"/>
    <property type="project" value="InterPro"/>
</dbReference>
<keyword evidence="15" id="KW-1185">Reference proteome</keyword>
<keyword evidence="8" id="KW-0269">Exonuclease</keyword>
<dbReference type="InterPro" id="IPR047021">
    <property type="entry name" value="REXO1/3/4-like"/>
</dbReference>
<evidence type="ECO:0000256" key="6">
    <source>
        <dbReference type="ARBA" id="ARBA00022722"/>
    </source>
</evidence>
<dbReference type="Gene3D" id="3.30.420.10">
    <property type="entry name" value="Ribonuclease H-like superfamily/Ribonuclease H"/>
    <property type="match status" value="1"/>
</dbReference>
<feature type="compositionally biased region" description="Basic and acidic residues" evidence="12">
    <location>
        <begin position="34"/>
        <end position="53"/>
    </location>
</feature>
<dbReference type="STRING" id="45357.A0A2V1AZ80"/>
<dbReference type="RefSeq" id="XP_025343746.1">
    <property type="nucleotide sequence ID" value="XM_025486196.1"/>
</dbReference>
<dbReference type="OrthoDB" id="3996471at2759"/>
<organism evidence="14 15">
    <name type="scientific">Candidozyma haemuli</name>
    <dbReference type="NCBI Taxonomy" id="45357"/>
    <lineage>
        <taxon>Eukaryota</taxon>
        <taxon>Fungi</taxon>
        <taxon>Dikarya</taxon>
        <taxon>Ascomycota</taxon>
        <taxon>Saccharomycotina</taxon>
        <taxon>Pichiomycetes</taxon>
        <taxon>Metschnikowiaceae</taxon>
        <taxon>Candidozyma</taxon>
    </lineage>
</organism>
<dbReference type="GO" id="GO:0006364">
    <property type="term" value="P:rRNA processing"/>
    <property type="evidence" value="ECO:0007669"/>
    <property type="project" value="UniProtKB-KW"/>
</dbReference>
<evidence type="ECO:0000256" key="5">
    <source>
        <dbReference type="ARBA" id="ARBA00022552"/>
    </source>
</evidence>
<dbReference type="AlphaFoldDB" id="A0A2V1AZ80"/>
<dbReference type="GO" id="GO:0004527">
    <property type="term" value="F:exonuclease activity"/>
    <property type="evidence" value="ECO:0007669"/>
    <property type="project" value="UniProtKB-KW"/>
</dbReference>
<keyword evidence="6" id="KW-0540">Nuclease</keyword>
<dbReference type="VEuPathDB" id="FungiDB:CXQ85_002528"/>
<keyword evidence="9" id="KW-0539">Nucleus</keyword>
<evidence type="ECO:0000256" key="10">
    <source>
        <dbReference type="ARBA" id="ARBA00037201"/>
    </source>
</evidence>
<evidence type="ECO:0000256" key="4">
    <source>
        <dbReference type="ARBA" id="ARBA00022490"/>
    </source>
</evidence>
<feature type="compositionally biased region" description="Low complexity" evidence="12">
    <location>
        <begin position="522"/>
        <end position="535"/>
    </location>
</feature>
<dbReference type="GO" id="GO:0010629">
    <property type="term" value="P:negative regulation of gene expression"/>
    <property type="evidence" value="ECO:0007669"/>
    <property type="project" value="UniProtKB-ARBA"/>
</dbReference>
<evidence type="ECO:0000259" key="13">
    <source>
        <dbReference type="SMART" id="SM00479"/>
    </source>
</evidence>
<proteinExistence type="inferred from homology"/>
<dbReference type="InterPro" id="IPR013520">
    <property type="entry name" value="Ribonucl_H"/>
</dbReference>
<evidence type="ECO:0000256" key="11">
    <source>
        <dbReference type="ARBA" id="ARBA00039985"/>
    </source>
</evidence>
<evidence type="ECO:0000256" key="12">
    <source>
        <dbReference type="SAM" id="MobiDB-lite"/>
    </source>
</evidence>
<feature type="domain" description="Exonuclease" evidence="13">
    <location>
        <begin position="357"/>
        <end position="514"/>
    </location>
</feature>
<evidence type="ECO:0000256" key="3">
    <source>
        <dbReference type="ARBA" id="ARBA00006357"/>
    </source>
</evidence>
<comment type="subcellular location">
    <subcellularLocation>
        <location evidence="2">Cytoplasm</location>
    </subcellularLocation>
    <subcellularLocation>
        <location evidence="1">Nucleus</location>
    </subcellularLocation>
</comment>
<evidence type="ECO:0000256" key="9">
    <source>
        <dbReference type="ARBA" id="ARBA00023242"/>
    </source>
</evidence>
<dbReference type="InterPro" id="IPR034922">
    <property type="entry name" value="REX1-like_exo"/>
</dbReference>
<keyword evidence="7" id="KW-0378">Hydrolase</keyword>
<evidence type="ECO:0000313" key="14">
    <source>
        <dbReference type="EMBL" id="PVH22806.1"/>
    </source>
</evidence>
<dbReference type="CDD" id="cd06145">
    <property type="entry name" value="REX1_like"/>
    <property type="match status" value="1"/>
</dbReference>
<dbReference type="PANTHER" id="PTHR12801:SF118">
    <property type="entry name" value="RNA EXONUCLEASE 3"/>
    <property type="match status" value="1"/>
</dbReference>
<protein>
    <recommendedName>
        <fullName evidence="11">RNA exonuclease 3</fullName>
    </recommendedName>
</protein>
<evidence type="ECO:0000256" key="7">
    <source>
        <dbReference type="ARBA" id="ARBA00022801"/>
    </source>
</evidence>
<evidence type="ECO:0000256" key="1">
    <source>
        <dbReference type="ARBA" id="ARBA00004123"/>
    </source>
</evidence>
<dbReference type="SMART" id="SM00479">
    <property type="entry name" value="EXOIII"/>
    <property type="match status" value="1"/>
</dbReference>
<dbReference type="FunFam" id="3.30.420.10:FF:000031">
    <property type="entry name" value="RNA exonuclease 1"/>
    <property type="match status" value="1"/>
</dbReference>
<dbReference type="PANTHER" id="PTHR12801">
    <property type="entry name" value="RNA EXONUCLEASE REXO1 / RECO3 FAMILY MEMBER-RELATED"/>
    <property type="match status" value="1"/>
</dbReference>
<evidence type="ECO:0000256" key="8">
    <source>
        <dbReference type="ARBA" id="ARBA00022839"/>
    </source>
</evidence>
<name>A0A2V1AZ80_9ASCO</name>
<evidence type="ECO:0000256" key="2">
    <source>
        <dbReference type="ARBA" id="ARBA00004496"/>
    </source>
</evidence>
<evidence type="ECO:0000313" key="15">
    <source>
        <dbReference type="Proteomes" id="UP000244309"/>
    </source>
</evidence>
<dbReference type="InterPro" id="IPR012337">
    <property type="entry name" value="RNaseH-like_sf"/>
</dbReference>
<feature type="compositionally biased region" description="Basic and acidic residues" evidence="12">
    <location>
        <begin position="553"/>
        <end position="562"/>
    </location>
</feature>
<dbReference type="Proteomes" id="UP000244309">
    <property type="component" value="Unassembled WGS sequence"/>
</dbReference>
<gene>
    <name evidence="14" type="ORF">CXQ85_002528</name>
</gene>
<feature type="region of interest" description="Disordered" evidence="12">
    <location>
        <begin position="34"/>
        <end position="62"/>
    </location>
</feature>